<evidence type="ECO:0008006" key="4">
    <source>
        <dbReference type="Google" id="ProtNLM"/>
    </source>
</evidence>
<keyword evidence="1" id="KW-0812">Transmembrane</keyword>
<comment type="caution">
    <text evidence="2">The sequence shown here is derived from an EMBL/GenBank/DDBJ whole genome shotgun (WGS) entry which is preliminary data.</text>
</comment>
<dbReference type="Proteomes" id="UP000295620">
    <property type="component" value="Unassembled WGS sequence"/>
</dbReference>
<gene>
    <name evidence="2" type="ORF">ATK78_3784</name>
</gene>
<dbReference type="RefSeq" id="WP_133577597.1">
    <property type="nucleotide sequence ID" value="NZ_SNYC01000006.1"/>
</dbReference>
<evidence type="ECO:0000313" key="2">
    <source>
        <dbReference type="EMBL" id="TDQ07656.1"/>
    </source>
</evidence>
<dbReference type="PROSITE" id="PS51257">
    <property type="entry name" value="PROKAR_LIPOPROTEIN"/>
    <property type="match status" value="1"/>
</dbReference>
<dbReference type="OrthoDB" id="714277at2"/>
<keyword evidence="3" id="KW-1185">Reference proteome</keyword>
<reference evidence="2 3" key="1">
    <citation type="submission" date="2019-03" db="EMBL/GenBank/DDBJ databases">
        <title>Genomic Encyclopedia of Archaeal and Bacterial Type Strains, Phase II (KMG-II): from individual species to whole genera.</title>
        <authorList>
            <person name="Goeker M."/>
        </authorList>
    </citation>
    <scope>NUCLEOTIDE SEQUENCE [LARGE SCALE GENOMIC DNA]</scope>
    <source>
        <strain evidence="2 3">DSM 19035</strain>
    </source>
</reference>
<keyword evidence="1" id="KW-1133">Transmembrane helix</keyword>
<sequence>MMIKRYFPLAIIAFLSTTLASCELVEGIFKAGFWTAIVVVVVVVALIIWLVSKVFGGRS</sequence>
<evidence type="ECO:0000313" key="3">
    <source>
        <dbReference type="Proteomes" id="UP000295620"/>
    </source>
</evidence>
<evidence type="ECO:0000256" key="1">
    <source>
        <dbReference type="SAM" id="Phobius"/>
    </source>
</evidence>
<dbReference type="EMBL" id="SNYC01000006">
    <property type="protein sequence ID" value="TDQ07656.1"/>
    <property type="molecule type" value="Genomic_DNA"/>
</dbReference>
<protein>
    <recommendedName>
        <fullName evidence="4">Phosphatidate cytidylyltransferase</fullName>
    </recommendedName>
</protein>
<organism evidence="2 3">
    <name type="scientific">Pedobacter metabolipauper</name>
    <dbReference type="NCBI Taxonomy" id="425513"/>
    <lineage>
        <taxon>Bacteria</taxon>
        <taxon>Pseudomonadati</taxon>
        <taxon>Bacteroidota</taxon>
        <taxon>Sphingobacteriia</taxon>
        <taxon>Sphingobacteriales</taxon>
        <taxon>Sphingobacteriaceae</taxon>
        <taxon>Pedobacter</taxon>
    </lineage>
</organism>
<keyword evidence="1" id="KW-0472">Membrane</keyword>
<accession>A0A4R6SUB3</accession>
<dbReference type="AlphaFoldDB" id="A0A4R6SUB3"/>
<name>A0A4R6SUB3_9SPHI</name>
<feature type="transmembrane region" description="Helical" evidence="1">
    <location>
        <begin position="32"/>
        <end position="51"/>
    </location>
</feature>
<proteinExistence type="predicted"/>